<evidence type="ECO:0000256" key="13">
    <source>
        <dbReference type="ARBA" id="ARBA00023006"/>
    </source>
</evidence>
<evidence type="ECO:0000256" key="6">
    <source>
        <dbReference type="ARBA" id="ARBA00013279"/>
    </source>
</evidence>
<comment type="similarity">
    <text evidence="4">Belongs to the AB hydrolase superfamily. Lipase family.</text>
</comment>
<evidence type="ECO:0000313" key="20">
    <source>
        <dbReference type="Proteomes" id="UP000013776"/>
    </source>
</evidence>
<feature type="signal peptide" evidence="18">
    <location>
        <begin position="1"/>
        <end position="15"/>
    </location>
</feature>
<dbReference type="GO" id="GO:0006660">
    <property type="term" value="P:phosphatidylserine catabolic process"/>
    <property type="evidence" value="ECO:0007669"/>
    <property type="project" value="TreeGrafter"/>
</dbReference>
<proteinExistence type="inferred from homology"/>
<dbReference type="PANTHER" id="PTHR47175">
    <property type="entry name" value="LIPASE ATG15-RELATED"/>
    <property type="match status" value="1"/>
</dbReference>
<dbReference type="GO" id="GO:0004806">
    <property type="term" value="F:triacylglycerol lipase activity"/>
    <property type="evidence" value="ECO:0007669"/>
    <property type="project" value="UniProtKB-EC"/>
</dbReference>
<dbReference type="Proteomes" id="UP000013776">
    <property type="component" value="Unassembled WGS sequence"/>
</dbReference>
<keyword evidence="14" id="KW-0443">Lipid metabolism</keyword>
<dbReference type="InterPro" id="IPR050805">
    <property type="entry name" value="ATG15_Lipase"/>
</dbReference>
<comment type="subunit">
    <text evidence="5">Binds to both phosphatidylinositol (PI) and phosphatidylinositol 3,5-bisphosphate (PIP2).</text>
</comment>
<dbReference type="GO" id="GO:0032585">
    <property type="term" value="C:multivesicular body membrane"/>
    <property type="evidence" value="ECO:0007669"/>
    <property type="project" value="UniProtKB-SubCell"/>
</dbReference>
<feature type="chain" id="PRO_5012655440" description="triacylglycerol lipase" evidence="18">
    <location>
        <begin position="16"/>
        <end position="426"/>
    </location>
</feature>
<comment type="subcellular location">
    <subcellularLocation>
        <location evidence="3">Endosome</location>
        <location evidence="3">Multivesicular body membrane</location>
        <topology evidence="3">Single-pass type II membrane protein</topology>
    </subcellularLocation>
    <subcellularLocation>
        <location evidence="2">Prevacuolar compartment membrane</location>
        <topology evidence="2">Single-pass type II membrane protein</topology>
    </subcellularLocation>
</comment>
<keyword evidence="10" id="KW-0442">Lipid degradation</keyword>
<evidence type="ECO:0000256" key="12">
    <source>
        <dbReference type="ARBA" id="ARBA00022989"/>
    </source>
</evidence>
<dbReference type="EMBL" id="CAHR02000034">
    <property type="protein sequence ID" value="CCG81298.1"/>
    <property type="molecule type" value="Genomic_DNA"/>
</dbReference>
<evidence type="ECO:0000313" key="19">
    <source>
        <dbReference type="EMBL" id="CCG81298.1"/>
    </source>
</evidence>
<evidence type="ECO:0000256" key="14">
    <source>
        <dbReference type="ARBA" id="ARBA00023098"/>
    </source>
</evidence>
<reference evidence="19 20" key="1">
    <citation type="journal article" date="2013" name="MBio">
        <title>Genome sequencing of the plant pathogen Taphrina deformans, the causal agent of peach leaf curl.</title>
        <authorList>
            <person name="Cisse O.H."/>
            <person name="Almeida J.M.G.C.F."/>
            <person name="Fonseca A."/>
            <person name="Kumar A.A."/>
            <person name="Salojaervi J."/>
            <person name="Overmyer K."/>
            <person name="Hauser P.M."/>
            <person name="Pagni M."/>
        </authorList>
    </citation>
    <scope>NUCLEOTIDE SEQUENCE [LARGE SCALE GENOMIC DNA]</scope>
    <source>
        <strain evidence="20">PYCC 5710 / ATCC 11124 / CBS 356.35 / IMI 108563 / JCM 9778 / NBRC 8474</strain>
    </source>
</reference>
<keyword evidence="8" id="KW-0967">Endosome</keyword>
<evidence type="ECO:0000256" key="1">
    <source>
        <dbReference type="ARBA" id="ARBA00001024"/>
    </source>
</evidence>
<evidence type="ECO:0000256" key="17">
    <source>
        <dbReference type="ARBA" id="ARBA00029828"/>
    </source>
</evidence>
<evidence type="ECO:0000256" key="11">
    <source>
        <dbReference type="ARBA" id="ARBA00022968"/>
    </source>
</evidence>
<dbReference type="GO" id="GO:0005775">
    <property type="term" value="C:vacuolar lumen"/>
    <property type="evidence" value="ECO:0007669"/>
    <property type="project" value="TreeGrafter"/>
</dbReference>
<dbReference type="VEuPathDB" id="FungiDB:TAPDE_001035"/>
<dbReference type="Pfam" id="PF26363">
    <property type="entry name" value="Phospholipase-like"/>
    <property type="match status" value="1"/>
</dbReference>
<keyword evidence="15" id="KW-0472">Membrane</keyword>
<keyword evidence="18" id="KW-0732">Signal</keyword>
<protein>
    <recommendedName>
        <fullName evidence="6">triacylglycerol lipase</fullName>
        <ecNumber evidence="6">3.1.1.3</ecNumber>
    </recommendedName>
    <alternativeName>
        <fullName evidence="17">Autophagy-related protein 15</fullName>
    </alternativeName>
</protein>
<keyword evidence="7" id="KW-0812">Transmembrane</keyword>
<organism evidence="19 20">
    <name type="scientific">Taphrina deformans (strain PYCC 5710 / ATCC 11124 / CBS 356.35 / IMI 108563 / JCM 9778 / NBRC 8474)</name>
    <name type="common">Peach leaf curl fungus</name>
    <name type="synonym">Lalaria deformans</name>
    <dbReference type="NCBI Taxonomy" id="1097556"/>
    <lineage>
        <taxon>Eukaryota</taxon>
        <taxon>Fungi</taxon>
        <taxon>Dikarya</taxon>
        <taxon>Ascomycota</taxon>
        <taxon>Taphrinomycotina</taxon>
        <taxon>Taphrinomycetes</taxon>
        <taxon>Taphrinales</taxon>
        <taxon>Taphrinaceae</taxon>
        <taxon>Taphrina</taxon>
    </lineage>
</organism>
<keyword evidence="16" id="KW-0325">Glycoprotein</keyword>
<sequence length="426" mass="47108">MYWDLLALLFPVVFASHQVLLHTENRQTDLTTPFRLSTIYNRGLEEHYRSHKKLDVGKAILSSATLGSLTQVYHINLGTSGNITSLASQSHSDILNYQNDLKASIHNPIHSQRLHSSHDRWVTKEVSLPNITDRGMVLTLAAMTSNAYTAIPHTGEWIDVDDGYNSTGPFGWDDDGLRGHVFASPDNSSVIIAYKGTSLTGGTARKDKRTDNLMFSCCCGRISYLWRTVCDCYQETFTCNMTCLEKELRSPKGYYHAALDIYHNVTHQYPDAQIWTVGHSMGGAVASLVAQTYGLPAITFQAPGEKLAANRLGLPIVPKSLNNGNHSGSDAGFAKNIWAFGHTADPIYMGSCGGITSLCWSGGYAMETHCHSGLECIYDVVTDFGWRQGVNTHRIVNVINDVILKYNNTPTPERSDECVDCFNWNG</sequence>
<evidence type="ECO:0000256" key="4">
    <source>
        <dbReference type="ARBA" id="ARBA00010701"/>
    </source>
</evidence>
<dbReference type="PANTHER" id="PTHR47175:SF2">
    <property type="entry name" value="LIPASE ATG15-RELATED"/>
    <property type="match status" value="1"/>
</dbReference>
<dbReference type="Gene3D" id="3.40.50.1820">
    <property type="entry name" value="alpha/beta hydrolase"/>
    <property type="match status" value="1"/>
</dbReference>
<keyword evidence="11" id="KW-0735">Signal-anchor</keyword>
<dbReference type="GO" id="GO:0034727">
    <property type="term" value="P:piecemeal microautophagy of the nucleus"/>
    <property type="evidence" value="ECO:0007669"/>
    <property type="project" value="TreeGrafter"/>
</dbReference>
<dbReference type="GO" id="GO:0046461">
    <property type="term" value="P:neutral lipid catabolic process"/>
    <property type="evidence" value="ECO:0007669"/>
    <property type="project" value="TreeGrafter"/>
</dbReference>
<evidence type="ECO:0000256" key="18">
    <source>
        <dbReference type="SAM" id="SignalP"/>
    </source>
</evidence>
<gene>
    <name evidence="19" type="ORF">TAPDE_001035</name>
</gene>
<evidence type="ECO:0000256" key="7">
    <source>
        <dbReference type="ARBA" id="ARBA00022692"/>
    </source>
</evidence>
<keyword evidence="13" id="KW-0072">Autophagy</keyword>
<evidence type="ECO:0000256" key="15">
    <source>
        <dbReference type="ARBA" id="ARBA00023136"/>
    </source>
</evidence>
<name>R4XD93_TAPDE</name>
<dbReference type="STRING" id="1097556.R4XD93"/>
<evidence type="ECO:0000256" key="16">
    <source>
        <dbReference type="ARBA" id="ARBA00023180"/>
    </source>
</evidence>
<evidence type="ECO:0000256" key="10">
    <source>
        <dbReference type="ARBA" id="ARBA00022963"/>
    </source>
</evidence>
<dbReference type="SUPFAM" id="SSF53474">
    <property type="entry name" value="alpha/beta-Hydrolases"/>
    <property type="match status" value="1"/>
</dbReference>
<dbReference type="AlphaFoldDB" id="R4XD93"/>
<dbReference type="GO" id="GO:0034496">
    <property type="term" value="P:multivesicular body membrane disassembly"/>
    <property type="evidence" value="ECO:0007669"/>
    <property type="project" value="TreeGrafter"/>
</dbReference>
<evidence type="ECO:0000256" key="2">
    <source>
        <dbReference type="ARBA" id="ARBA00004270"/>
    </source>
</evidence>
<evidence type="ECO:0000256" key="9">
    <source>
        <dbReference type="ARBA" id="ARBA00022801"/>
    </source>
</evidence>
<evidence type="ECO:0000256" key="5">
    <source>
        <dbReference type="ARBA" id="ARBA00011137"/>
    </source>
</evidence>
<keyword evidence="12" id="KW-1133">Transmembrane helix</keyword>
<accession>R4XD93</accession>
<comment type="caution">
    <text evidence="19">The sequence shown here is derived from an EMBL/GenBank/DDBJ whole genome shotgun (WGS) entry which is preliminary data.</text>
</comment>
<dbReference type="GO" id="GO:0004620">
    <property type="term" value="F:phospholipase activity"/>
    <property type="evidence" value="ECO:0007669"/>
    <property type="project" value="TreeGrafter"/>
</dbReference>
<keyword evidence="20" id="KW-1185">Reference proteome</keyword>
<dbReference type="eggNOG" id="KOG4540">
    <property type="taxonomic scope" value="Eukaryota"/>
</dbReference>
<comment type="catalytic activity">
    <reaction evidence="1">
        <text>a triacylglycerol + H2O = a diacylglycerol + a fatty acid + H(+)</text>
        <dbReference type="Rhea" id="RHEA:12044"/>
        <dbReference type="ChEBI" id="CHEBI:15377"/>
        <dbReference type="ChEBI" id="CHEBI:15378"/>
        <dbReference type="ChEBI" id="CHEBI:17855"/>
        <dbReference type="ChEBI" id="CHEBI:18035"/>
        <dbReference type="ChEBI" id="CHEBI:28868"/>
        <dbReference type="EC" id="3.1.1.3"/>
    </reaction>
</comment>
<evidence type="ECO:0000256" key="8">
    <source>
        <dbReference type="ARBA" id="ARBA00022753"/>
    </source>
</evidence>
<evidence type="ECO:0000256" key="3">
    <source>
        <dbReference type="ARBA" id="ARBA00004343"/>
    </source>
</evidence>
<dbReference type="OrthoDB" id="58570at2759"/>
<dbReference type="EC" id="3.1.1.3" evidence="6"/>
<dbReference type="InterPro" id="IPR029058">
    <property type="entry name" value="AB_hydrolase_fold"/>
</dbReference>
<keyword evidence="9" id="KW-0378">Hydrolase</keyword>